<dbReference type="PANTHER" id="PTHR46680">
    <property type="entry name" value="NF-KAPPA-B INHIBITOR ALPHA"/>
    <property type="match status" value="1"/>
</dbReference>
<evidence type="ECO:0000256" key="2">
    <source>
        <dbReference type="ARBA" id="ARBA00023043"/>
    </source>
</evidence>
<dbReference type="PANTHER" id="PTHR46680:SF3">
    <property type="entry name" value="NF-KAPPA-B INHIBITOR CACTUS"/>
    <property type="match status" value="1"/>
</dbReference>
<keyword evidence="6" id="KW-1185">Reference proteome</keyword>
<protein>
    <recommendedName>
        <fullName evidence="4">Mab-21-like nucleotidyltransferase domain-containing protein</fullName>
    </recommendedName>
</protein>
<dbReference type="Gene3D" id="1.25.40.20">
    <property type="entry name" value="Ankyrin repeat-containing domain"/>
    <property type="match status" value="2"/>
</dbReference>
<evidence type="ECO:0000313" key="5">
    <source>
        <dbReference type="EMBL" id="KAJ8298067.1"/>
    </source>
</evidence>
<keyword evidence="1" id="KW-0677">Repeat</keyword>
<organism evidence="5 6">
    <name type="scientific">Tegillarca granosa</name>
    <name type="common">Malaysian cockle</name>
    <name type="synonym">Anadara granosa</name>
    <dbReference type="NCBI Taxonomy" id="220873"/>
    <lineage>
        <taxon>Eukaryota</taxon>
        <taxon>Metazoa</taxon>
        <taxon>Spiralia</taxon>
        <taxon>Lophotrochozoa</taxon>
        <taxon>Mollusca</taxon>
        <taxon>Bivalvia</taxon>
        <taxon>Autobranchia</taxon>
        <taxon>Pteriomorphia</taxon>
        <taxon>Arcoida</taxon>
        <taxon>Arcoidea</taxon>
        <taxon>Arcidae</taxon>
        <taxon>Tegillarca</taxon>
    </lineage>
</organism>
<proteinExistence type="predicted"/>
<dbReference type="EMBL" id="JARBDR010000923">
    <property type="protein sequence ID" value="KAJ8298067.1"/>
    <property type="molecule type" value="Genomic_DNA"/>
</dbReference>
<dbReference type="Pfam" id="PF12796">
    <property type="entry name" value="Ank_2"/>
    <property type="match status" value="1"/>
</dbReference>
<dbReference type="InterPro" id="IPR036770">
    <property type="entry name" value="Ankyrin_rpt-contain_sf"/>
</dbReference>
<keyword evidence="2 3" id="KW-0040">ANK repeat</keyword>
<dbReference type="SUPFAM" id="SSF48403">
    <property type="entry name" value="Ankyrin repeat"/>
    <property type="match status" value="1"/>
</dbReference>
<dbReference type="InterPro" id="IPR051070">
    <property type="entry name" value="NF-kappa-B_inhibitor"/>
</dbReference>
<feature type="repeat" description="ANK" evidence="3">
    <location>
        <begin position="302"/>
        <end position="334"/>
    </location>
</feature>
<sequence>MTLILKINGDKRHFHYAAISKSVSNMKILLGVPGVDVQHKDVNGYNALHCFIYQDNATRGSHDESCDTDDLSKGMKLLLNSCIDLNDQTRFGYSILHIASGRRDNHLALLYILQNFTTTNITQLTRLGENFLHIYARSDIFENIIDLLETISTHASSVQELLNQRNVNGKTPWSYMVDSANISEESFNSLLRFGISATRLDNLGNSVLNKNLNITCSTYILQHVLRNDQDINKRNVFGQSCLFNLYMEPVLDMLLRYNVDFHTTDRWGRTPFMSIMMIRPRPVVLRKLIENEKADINSRDCYGSTPLHLAAYKNYEEQVELLISYGADVNCVDKLGDKPINTVRRHSSFRCNSIFQKDVAFTKATLYLQNKTIDDILLKMPKTILSSSIESKSPEDIREILGLPQNMREFSTCILEEKYLRNQVHTSEVDEITSNINSLVEALCKRITDYDPRFHMKMFPTGSSAEGTKVGPPDEFDFVLCLSELEKLCEIRVPHHRYEKGYACLFFKDFPHTSEEYLPFSDCSGYFLAFPYLQYLARYLQRAINETKLWQSGNIYYNTEQPFGVLLDKPVFNLEVYWIGSLFKQLKISIDLVPVVYKKGWWPKYISLNDMPLVNEHVASAGCFLMLQTLSEGFYTEFKWESFNDAIVDTCNPDLSNDCWDFRLLRISSAPAEIRLMRSLPEQFRRAYALAKIIVSEIVCPEIEIDKISSDLYSLQKKFKSEKPAQFKPGHLIKSYMLKNCVFYITQELGLTHIEPDDILHVTTMLFDRLLEMSNDYNFVPYFLPFSDVFQFEKEVKRSSYKDYILKLKRQLSIKLVLGMLKH</sequence>
<feature type="domain" description="Mab-21-like nucleotidyltransferase" evidence="4">
    <location>
        <begin position="465"/>
        <end position="607"/>
    </location>
</feature>
<evidence type="ECO:0000313" key="6">
    <source>
        <dbReference type="Proteomes" id="UP001217089"/>
    </source>
</evidence>
<dbReference type="InterPro" id="IPR046903">
    <property type="entry name" value="Mab-21-like_nuc_Trfase"/>
</dbReference>
<dbReference type="InterPro" id="IPR002110">
    <property type="entry name" value="Ankyrin_rpt"/>
</dbReference>
<reference evidence="5 6" key="1">
    <citation type="submission" date="2022-12" db="EMBL/GenBank/DDBJ databases">
        <title>Chromosome-level genome of Tegillarca granosa.</title>
        <authorList>
            <person name="Kim J."/>
        </authorList>
    </citation>
    <scope>NUCLEOTIDE SEQUENCE [LARGE SCALE GENOMIC DNA]</scope>
    <source>
        <strain evidence="5">Teg-2019</strain>
        <tissue evidence="5">Adductor muscle</tissue>
    </source>
</reference>
<gene>
    <name evidence="5" type="ORF">KUTeg_024598</name>
</gene>
<dbReference type="SMART" id="SM00248">
    <property type="entry name" value="ANK"/>
    <property type="match status" value="5"/>
</dbReference>
<dbReference type="PROSITE" id="PS50297">
    <property type="entry name" value="ANK_REP_REGION"/>
    <property type="match status" value="1"/>
</dbReference>
<accession>A0ABQ9E2G4</accession>
<evidence type="ECO:0000256" key="1">
    <source>
        <dbReference type="ARBA" id="ARBA00022737"/>
    </source>
</evidence>
<dbReference type="Pfam" id="PF03281">
    <property type="entry name" value="Mab-21"/>
    <property type="match status" value="1"/>
</dbReference>
<evidence type="ECO:0000256" key="3">
    <source>
        <dbReference type="PROSITE-ProRule" id="PRU00023"/>
    </source>
</evidence>
<comment type="caution">
    <text evidence="5">The sequence shown here is derived from an EMBL/GenBank/DDBJ whole genome shotgun (WGS) entry which is preliminary data.</text>
</comment>
<evidence type="ECO:0000259" key="4">
    <source>
        <dbReference type="Pfam" id="PF03281"/>
    </source>
</evidence>
<name>A0ABQ9E2G4_TEGGR</name>
<dbReference type="Proteomes" id="UP001217089">
    <property type="component" value="Unassembled WGS sequence"/>
</dbReference>
<dbReference type="Gene3D" id="3.30.460.90">
    <property type="match status" value="1"/>
</dbReference>
<dbReference type="PROSITE" id="PS50088">
    <property type="entry name" value="ANK_REPEAT"/>
    <property type="match status" value="1"/>
</dbReference>